<dbReference type="Proteomes" id="UP000187059">
    <property type="component" value="Chromosome"/>
</dbReference>
<dbReference type="OrthoDB" id="6305173at2"/>
<evidence type="ECO:0000313" key="5">
    <source>
        <dbReference type="EMBL" id="APZ53407.1"/>
    </source>
</evidence>
<dbReference type="CDD" id="cd00081">
    <property type="entry name" value="Hint"/>
    <property type="match status" value="1"/>
</dbReference>
<dbReference type="RefSeq" id="WP_076701502.1">
    <property type="nucleotide sequence ID" value="NZ_CP015093.1"/>
</dbReference>
<proteinExistence type="predicted"/>
<feature type="compositionally biased region" description="Polar residues" evidence="3">
    <location>
        <begin position="1"/>
        <end position="10"/>
    </location>
</feature>
<dbReference type="InterPro" id="IPR028992">
    <property type="entry name" value="Hedgehog/Intein_dom"/>
</dbReference>
<dbReference type="PANTHER" id="PTHR38340:SF1">
    <property type="entry name" value="S-LAYER PROTEIN"/>
    <property type="match status" value="1"/>
</dbReference>
<protein>
    <submittedName>
        <fullName evidence="5">Putative calcium-binding protein</fullName>
    </submittedName>
</protein>
<feature type="compositionally biased region" description="Low complexity" evidence="3">
    <location>
        <begin position="13"/>
        <end position="23"/>
    </location>
</feature>
<evidence type="ECO:0000256" key="1">
    <source>
        <dbReference type="ARBA" id="ARBA00004613"/>
    </source>
</evidence>
<dbReference type="PANTHER" id="PTHR38340">
    <property type="entry name" value="S-LAYER PROTEIN"/>
    <property type="match status" value="1"/>
</dbReference>
<dbReference type="EMBL" id="CP015093">
    <property type="protein sequence ID" value="APZ53407.1"/>
    <property type="molecule type" value="Genomic_DNA"/>
</dbReference>
<reference evidence="5 6" key="1">
    <citation type="submission" date="2016-04" db="EMBL/GenBank/DDBJ databases">
        <title>Deep-sea bacteria in the southern Pacific.</title>
        <authorList>
            <person name="Tang K."/>
        </authorList>
    </citation>
    <scope>NUCLEOTIDE SEQUENCE [LARGE SCALE GENOMIC DNA]</scope>
    <source>
        <strain evidence="5 6">JLT2014</strain>
    </source>
</reference>
<evidence type="ECO:0000256" key="2">
    <source>
        <dbReference type="ARBA" id="ARBA00022525"/>
    </source>
</evidence>
<dbReference type="InterPro" id="IPR036844">
    <property type="entry name" value="Hint_dom_sf"/>
</dbReference>
<evidence type="ECO:0000313" key="6">
    <source>
        <dbReference type="Proteomes" id="UP000187059"/>
    </source>
</evidence>
<accession>A0A1P8UVI6</accession>
<dbReference type="KEGG" id="paby:Ga0080574_TMP3073"/>
<dbReference type="Gene3D" id="2.150.10.10">
    <property type="entry name" value="Serralysin-like metalloprotease, C-terminal"/>
    <property type="match status" value="2"/>
</dbReference>
<name>A0A1P8UVI6_9RHOB</name>
<feature type="region of interest" description="Disordered" evidence="3">
    <location>
        <begin position="1"/>
        <end position="118"/>
    </location>
</feature>
<dbReference type="GO" id="GO:0005509">
    <property type="term" value="F:calcium ion binding"/>
    <property type="evidence" value="ECO:0007669"/>
    <property type="project" value="InterPro"/>
</dbReference>
<gene>
    <name evidence="5" type="ORF">Ga0080574_TMP3073</name>
</gene>
<dbReference type="GO" id="GO:0005576">
    <property type="term" value="C:extracellular region"/>
    <property type="evidence" value="ECO:0007669"/>
    <property type="project" value="UniProtKB-SubCell"/>
</dbReference>
<comment type="subcellular location">
    <subcellularLocation>
        <location evidence="1">Secreted</location>
    </subcellularLocation>
</comment>
<dbReference type="PROSITE" id="PS00330">
    <property type="entry name" value="HEMOLYSIN_CALCIUM"/>
    <property type="match status" value="1"/>
</dbReference>
<dbReference type="InterPro" id="IPR011049">
    <property type="entry name" value="Serralysin-like_metalloprot_C"/>
</dbReference>
<keyword evidence="2" id="KW-0964">Secreted</keyword>
<dbReference type="STRING" id="1250539.Ga0080574_TMP3073"/>
<evidence type="ECO:0000259" key="4">
    <source>
        <dbReference type="Pfam" id="PF13403"/>
    </source>
</evidence>
<dbReference type="SUPFAM" id="SSF51294">
    <property type="entry name" value="Hedgehog/intein (Hint) domain"/>
    <property type="match status" value="1"/>
</dbReference>
<dbReference type="AlphaFoldDB" id="A0A1P8UVI6"/>
<dbReference type="PRINTS" id="PR00313">
    <property type="entry name" value="CABNDNGRPT"/>
</dbReference>
<dbReference type="Pfam" id="PF00353">
    <property type="entry name" value="HemolysinCabind"/>
    <property type="match status" value="3"/>
</dbReference>
<sequence>MATISGSSGNDWIDGTSGDDSISGGDGRDTIVGYEGADTIDGGIGDDSIEAGDGNDVVDTGEGNDTVSGGADNDSISGGDGADSLHGDTGDDTVEGGAGNDTIYGDDGHDVLRDGDGDDLVYSGAGDDRIEMGAGTDTVYGHGGADVFVISADSGTNYIEDYSAADGDILAINYPGITTYDELAPYLSDDGNYGTLVSLPDGSVTQVRWLNYASLSSSNFSFESGAVCLLRGTLIETEEGPRRVETLRPGDRLLTLDHGMQPLLFSSSSTYRFRDGPHRMKPVRLRKHALGPGFPERELRVSPQHRIAIPQDNPRLLVSARKLAGVAGVTDRPGCRLAHYFHLLLGAHELIRANGAWVETLLVTDYTIRLAGIPAELQGMARVPARRLVSGSEAEAEVAALYAPPLAMAGNG</sequence>
<dbReference type="InterPro" id="IPR050557">
    <property type="entry name" value="RTX_toxin/Mannuronan_C5-epim"/>
</dbReference>
<dbReference type="Pfam" id="PF13403">
    <property type="entry name" value="Hint_2"/>
    <property type="match status" value="1"/>
</dbReference>
<keyword evidence="6" id="KW-1185">Reference proteome</keyword>
<feature type="compositionally biased region" description="Basic and acidic residues" evidence="3">
    <location>
        <begin position="106"/>
        <end position="115"/>
    </location>
</feature>
<dbReference type="SUPFAM" id="SSF51120">
    <property type="entry name" value="beta-Roll"/>
    <property type="match status" value="1"/>
</dbReference>
<dbReference type="InterPro" id="IPR001343">
    <property type="entry name" value="Hemolysn_Ca-bd"/>
</dbReference>
<dbReference type="InterPro" id="IPR018511">
    <property type="entry name" value="Hemolysin-typ_Ca-bd_CS"/>
</dbReference>
<evidence type="ECO:0000256" key="3">
    <source>
        <dbReference type="SAM" id="MobiDB-lite"/>
    </source>
</evidence>
<organism evidence="5 6">
    <name type="scientific">Salipiger abyssi</name>
    <dbReference type="NCBI Taxonomy" id="1250539"/>
    <lineage>
        <taxon>Bacteria</taxon>
        <taxon>Pseudomonadati</taxon>
        <taxon>Pseudomonadota</taxon>
        <taxon>Alphaproteobacteria</taxon>
        <taxon>Rhodobacterales</taxon>
        <taxon>Roseobacteraceae</taxon>
        <taxon>Salipiger</taxon>
    </lineage>
</organism>
<feature type="domain" description="Hedgehog/Intein (Hint)" evidence="4">
    <location>
        <begin position="227"/>
        <end position="363"/>
    </location>
</feature>